<dbReference type="Gene3D" id="3.30.450.40">
    <property type="match status" value="1"/>
</dbReference>
<dbReference type="EMBL" id="JACHDD010000002">
    <property type="protein sequence ID" value="MBB5422984.1"/>
    <property type="molecule type" value="Genomic_DNA"/>
</dbReference>
<dbReference type="EC" id="2.7.13.3" evidence="2"/>
<dbReference type="PRINTS" id="PR00344">
    <property type="entry name" value="BCTRLSENSOR"/>
</dbReference>
<dbReference type="GO" id="GO:0005524">
    <property type="term" value="F:ATP binding"/>
    <property type="evidence" value="ECO:0007669"/>
    <property type="project" value="UniProtKB-KW"/>
</dbReference>
<evidence type="ECO:0000259" key="11">
    <source>
        <dbReference type="PROSITE" id="PS50112"/>
    </source>
</evidence>
<sequence>MWDDGWDRVTKLQARYLAGDHDAAMVAASEVQRLPATLQPFVEEPEYHFYAALARAARCDSIPANELLQQLEALTVHHDQLRVCADLCPENFAGHTALVGAEIARIEGRADDAAMLYEQAIRSAQESGFAHVEALVSELASRFYAARGLGSIARMYMQKARDGYLRWGANAKVRQLEEQYPYLRTDEAAPGSTNAMSAAIEPPELATVIKALQAVSSEIRLEMLIEMIMRTAIEQAGAERGLLILSDGRTHRLAAEATTAGDAVRLQLSDAPVNATMLPESILYHVLRTGETTILDDASAEPMSNTDPYVGEHRARSILCLPLRNGAKLMGALYLENNRIARGFSPGRIAVLKIMASQAAVSLENARLYRDVAESEAKMRRLVDANIIGFNVWDADGNILEANDVFLRMVGYGRDDLVAGRVRCLDLTAPEKHDDAIRARIELAETGRTKPFEMEYVRKDGGRVPVIVGFAASDANGRKGVAFVLDLTEQKQAEKKVRESEERYREVQAELAHANRVATMGQLAASIAHELSQPIASTVISAEAALRWLDREPADVDEASRALDSIVGGANRAADVLGRIRQLVTKAPRRKEPVAINEVIREIADLVQGEARKSGAQLEMQLAEGLPFVEGDRVELQQVLLNLIINALEALNDIDRVRRVCISTTETEGACVLVTVRDSGPGFGPNGTEHAFTAFYTTKATGLGMGLSICRSIIDAHGGRLWATDSSPRGAVVQFTVPQRPAVSSREAQSTDATDAD</sequence>
<keyword evidence="14" id="KW-1185">Reference proteome</keyword>
<dbReference type="InterPro" id="IPR003018">
    <property type="entry name" value="GAF"/>
</dbReference>
<dbReference type="PROSITE" id="PS50113">
    <property type="entry name" value="PAC"/>
    <property type="match status" value="1"/>
</dbReference>
<dbReference type="CDD" id="cd00082">
    <property type="entry name" value="HisKA"/>
    <property type="match status" value="1"/>
</dbReference>
<dbReference type="SMART" id="SM00388">
    <property type="entry name" value="HisKA"/>
    <property type="match status" value="1"/>
</dbReference>
<dbReference type="InterPro" id="IPR005467">
    <property type="entry name" value="His_kinase_dom"/>
</dbReference>
<dbReference type="InterPro" id="IPR036097">
    <property type="entry name" value="HisK_dim/P_sf"/>
</dbReference>
<dbReference type="SUPFAM" id="SSF55874">
    <property type="entry name" value="ATPase domain of HSP90 chaperone/DNA topoisomerase II/histidine kinase"/>
    <property type="match status" value="1"/>
</dbReference>
<comment type="caution">
    <text evidence="13">The sequence shown here is derived from an EMBL/GenBank/DDBJ whole genome shotgun (WGS) entry which is preliminary data.</text>
</comment>
<feature type="domain" description="PAS" evidence="11">
    <location>
        <begin position="375"/>
        <end position="448"/>
    </location>
</feature>
<keyword evidence="6" id="KW-0418">Kinase</keyword>
<dbReference type="Pfam" id="PF01590">
    <property type="entry name" value="GAF"/>
    <property type="match status" value="1"/>
</dbReference>
<dbReference type="CDD" id="cd00130">
    <property type="entry name" value="PAS"/>
    <property type="match status" value="1"/>
</dbReference>
<dbReference type="SMART" id="SM00065">
    <property type="entry name" value="GAF"/>
    <property type="match status" value="1"/>
</dbReference>
<evidence type="ECO:0000259" key="12">
    <source>
        <dbReference type="PROSITE" id="PS50113"/>
    </source>
</evidence>
<dbReference type="InterPro" id="IPR035965">
    <property type="entry name" value="PAS-like_dom_sf"/>
</dbReference>
<keyword evidence="5" id="KW-0547">Nucleotide-binding</keyword>
<dbReference type="InterPro" id="IPR003661">
    <property type="entry name" value="HisK_dim/P_dom"/>
</dbReference>
<dbReference type="SMART" id="SM00091">
    <property type="entry name" value="PAS"/>
    <property type="match status" value="1"/>
</dbReference>
<evidence type="ECO:0000256" key="9">
    <source>
        <dbReference type="SAM" id="Coils"/>
    </source>
</evidence>
<evidence type="ECO:0000256" key="7">
    <source>
        <dbReference type="ARBA" id="ARBA00022840"/>
    </source>
</evidence>
<dbReference type="PROSITE" id="PS50109">
    <property type="entry name" value="HIS_KIN"/>
    <property type="match status" value="1"/>
</dbReference>
<name>A0A7W8Q499_PARAM</name>
<evidence type="ECO:0000256" key="3">
    <source>
        <dbReference type="ARBA" id="ARBA00022553"/>
    </source>
</evidence>
<reference evidence="13 14" key="1">
    <citation type="submission" date="2020-08" db="EMBL/GenBank/DDBJ databases">
        <title>Genomic Encyclopedia of Type Strains, Phase IV (KMG-V): Genome sequencing to study the core and pangenomes of soil and plant-associated prokaryotes.</title>
        <authorList>
            <person name="Whitman W."/>
        </authorList>
    </citation>
    <scope>NUCLEOTIDE SEQUENCE [LARGE SCALE GENOMIC DNA]</scope>
    <source>
        <strain evidence="13 14">JPY158</strain>
    </source>
</reference>
<dbReference type="AlphaFoldDB" id="A0A7W8Q499"/>
<dbReference type="SUPFAM" id="SSF47384">
    <property type="entry name" value="Homodimeric domain of signal transducing histidine kinase"/>
    <property type="match status" value="1"/>
</dbReference>
<dbReference type="Gene3D" id="3.30.450.20">
    <property type="entry name" value="PAS domain"/>
    <property type="match status" value="1"/>
</dbReference>
<dbReference type="Pfam" id="PF13426">
    <property type="entry name" value="PAS_9"/>
    <property type="match status" value="1"/>
</dbReference>
<evidence type="ECO:0000313" key="13">
    <source>
        <dbReference type="EMBL" id="MBB5422984.1"/>
    </source>
</evidence>
<comment type="catalytic activity">
    <reaction evidence="1">
        <text>ATP + protein L-histidine = ADP + protein N-phospho-L-histidine.</text>
        <dbReference type="EC" id="2.7.13.3"/>
    </reaction>
</comment>
<evidence type="ECO:0000256" key="6">
    <source>
        <dbReference type="ARBA" id="ARBA00022777"/>
    </source>
</evidence>
<dbReference type="SUPFAM" id="SSF55781">
    <property type="entry name" value="GAF domain-like"/>
    <property type="match status" value="1"/>
</dbReference>
<keyword evidence="4" id="KW-0808">Transferase</keyword>
<dbReference type="Proteomes" id="UP000592780">
    <property type="component" value="Unassembled WGS sequence"/>
</dbReference>
<accession>A0A7W8Q499</accession>
<keyword evidence="8" id="KW-0902">Two-component regulatory system</keyword>
<dbReference type="InterPro" id="IPR036890">
    <property type="entry name" value="HATPase_C_sf"/>
</dbReference>
<dbReference type="InterPro" id="IPR004358">
    <property type="entry name" value="Sig_transdc_His_kin-like_C"/>
</dbReference>
<keyword evidence="3" id="KW-0597">Phosphoprotein</keyword>
<dbReference type="Gene3D" id="3.30.565.10">
    <property type="entry name" value="Histidine kinase-like ATPase, C-terminal domain"/>
    <property type="match status" value="1"/>
</dbReference>
<dbReference type="NCBIfam" id="TIGR00229">
    <property type="entry name" value="sensory_box"/>
    <property type="match status" value="1"/>
</dbReference>
<dbReference type="Pfam" id="PF02518">
    <property type="entry name" value="HATPase_c"/>
    <property type="match status" value="1"/>
</dbReference>
<evidence type="ECO:0000313" key="14">
    <source>
        <dbReference type="Proteomes" id="UP000592780"/>
    </source>
</evidence>
<dbReference type="InterPro" id="IPR000014">
    <property type="entry name" value="PAS"/>
</dbReference>
<evidence type="ECO:0000256" key="5">
    <source>
        <dbReference type="ARBA" id="ARBA00022741"/>
    </source>
</evidence>
<feature type="domain" description="PAC" evidence="12">
    <location>
        <begin position="450"/>
        <end position="499"/>
    </location>
</feature>
<dbReference type="RefSeq" id="WP_260185322.1">
    <property type="nucleotide sequence ID" value="NZ_JACHDD010000002.1"/>
</dbReference>
<gene>
    <name evidence="13" type="ORF">HDG40_001126</name>
</gene>
<dbReference type="SUPFAM" id="SSF55785">
    <property type="entry name" value="PYP-like sensor domain (PAS domain)"/>
    <property type="match status" value="1"/>
</dbReference>
<dbReference type="InterPro" id="IPR003594">
    <property type="entry name" value="HATPase_dom"/>
</dbReference>
<protein>
    <recommendedName>
        <fullName evidence="2">histidine kinase</fullName>
        <ecNumber evidence="2">2.7.13.3</ecNumber>
    </recommendedName>
</protein>
<evidence type="ECO:0000256" key="2">
    <source>
        <dbReference type="ARBA" id="ARBA00012438"/>
    </source>
</evidence>
<organism evidence="13 14">
    <name type="scientific">Paraburkholderia atlantica</name>
    <dbReference type="NCBI Taxonomy" id="2654982"/>
    <lineage>
        <taxon>Bacteria</taxon>
        <taxon>Pseudomonadati</taxon>
        <taxon>Pseudomonadota</taxon>
        <taxon>Betaproteobacteria</taxon>
        <taxon>Burkholderiales</taxon>
        <taxon>Burkholderiaceae</taxon>
        <taxon>Paraburkholderia</taxon>
    </lineage>
</organism>
<dbReference type="InterPro" id="IPR000700">
    <property type="entry name" value="PAS-assoc_C"/>
</dbReference>
<proteinExistence type="predicted"/>
<feature type="coiled-coil region" evidence="9">
    <location>
        <begin position="490"/>
        <end position="517"/>
    </location>
</feature>
<keyword evidence="7" id="KW-0067">ATP-binding</keyword>
<evidence type="ECO:0000256" key="8">
    <source>
        <dbReference type="ARBA" id="ARBA00023012"/>
    </source>
</evidence>
<dbReference type="PANTHER" id="PTHR43065:SF10">
    <property type="entry name" value="PEROXIDE STRESS-ACTIVATED HISTIDINE KINASE MAK3"/>
    <property type="match status" value="1"/>
</dbReference>
<feature type="domain" description="Histidine kinase" evidence="10">
    <location>
        <begin position="526"/>
        <end position="741"/>
    </location>
</feature>
<evidence type="ECO:0000256" key="1">
    <source>
        <dbReference type="ARBA" id="ARBA00000085"/>
    </source>
</evidence>
<evidence type="ECO:0000259" key="10">
    <source>
        <dbReference type="PROSITE" id="PS50109"/>
    </source>
</evidence>
<dbReference type="SMART" id="SM00387">
    <property type="entry name" value="HATPase_c"/>
    <property type="match status" value="1"/>
</dbReference>
<dbReference type="GO" id="GO:0000155">
    <property type="term" value="F:phosphorelay sensor kinase activity"/>
    <property type="evidence" value="ECO:0007669"/>
    <property type="project" value="InterPro"/>
</dbReference>
<dbReference type="PROSITE" id="PS50112">
    <property type="entry name" value="PAS"/>
    <property type="match status" value="1"/>
</dbReference>
<keyword evidence="9" id="KW-0175">Coiled coil</keyword>
<dbReference type="Gene3D" id="1.10.287.130">
    <property type="match status" value="1"/>
</dbReference>
<evidence type="ECO:0000256" key="4">
    <source>
        <dbReference type="ARBA" id="ARBA00022679"/>
    </source>
</evidence>
<dbReference type="InterPro" id="IPR029016">
    <property type="entry name" value="GAF-like_dom_sf"/>
</dbReference>
<dbReference type="PANTHER" id="PTHR43065">
    <property type="entry name" value="SENSOR HISTIDINE KINASE"/>
    <property type="match status" value="1"/>
</dbReference>